<dbReference type="Gene3D" id="1.10.3720.10">
    <property type="entry name" value="MetI-like"/>
    <property type="match status" value="1"/>
</dbReference>
<keyword evidence="3" id="KW-1003">Cell membrane</keyword>
<evidence type="ECO:0000259" key="8">
    <source>
        <dbReference type="PROSITE" id="PS50928"/>
    </source>
</evidence>
<dbReference type="Proteomes" id="UP000886198">
    <property type="component" value="Unassembled WGS sequence"/>
</dbReference>
<gene>
    <name evidence="9" type="ORF">ENN47_11930</name>
</gene>
<evidence type="ECO:0000256" key="2">
    <source>
        <dbReference type="ARBA" id="ARBA00022448"/>
    </source>
</evidence>
<dbReference type="Pfam" id="PF00528">
    <property type="entry name" value="BPD_transp_1"/>
    <property type="match status" value="1"/>
</dbReference>
<keyword evidence="2 7" id="KW-0813">Transport</keyword>
<dbReference type="PROSITE" id="PS50928">
    <property type="entry name" value="ABC_TM1"/>
    <property type="match status" value="1"/>
</dbReference>
<dbReference type="EMBL" id="DSBT01000366">
    <property type="protein sequence ID" value="HDP78860.1"/>
    <property type="molecule type" value="Genomic_DNA"/>
</dbReference>
<dbReference type="GO" id="GO:0055085">
    <property type="term" value="P:transmembrane transport"/>
    <property type="evidence" value="ECO:0007669"/>
    <property type="project" value="InterPro"/>
</dbReference>
<comment type="subcellular location">
    <subcellularLocation>
        <location evidence="1 7">Cell membrane</location>
        <topology evidence="1 7">Multi-pass membrane protein</topology>
    </subcellularLocation>
</comment>
<dbReference type="SUPFAM" id="SSF161098">
    <property type="entry name" value="MetI-like"/>
    <property type="match status" value="1"/>
</dbReference>
<evidence type="ECO:0000256" key="4">
    <source>
        <dbReference type="ARBA" id="ARBA00022692"/>
    </source>
</evidence>
<dbReference type="InterPro" id="IPR035906">
    <property type="entry name" value="MetI-like_sf"/>
</dbReference>
<feature type="domain" description="ABC transmembrane type-1" evidence="8">
    <location>
        <begin position="69"/>
        <end position="279"/>
    </location>
</feature>
<dbReference type="PANTHER" id="PTHR30193:SF37">
    <property type="entry name" value="INNER MEMBRANE ABC TRANSPORTER PERMEASE PROTEIN YCJO"/>
    <property type="match status" value="1"/>
</dbReference>
<comment type="similarity">
    <text evidence="7">Belongs to the binding-protein-dependent transport system permease family.</text>
</comment>
<dbReference type="InterPro" id="IPR000515">
    <property type="entry name" value="MetI-like"/>
</dbReference>
<evidence type="ECO:0000256" key="6">
    <source>
        <dbReference type="ARBA" id="ARBA00023136"/>
    </source>
</evidence>
<keyword evidence="5 7" id="KW-1133">Transmembrane helix</keyword>
<feature type="transmembrane region" description="Helical" evidence="7">
    <location>
        <begin position="202"/>
        <end position="225"/>
    </location>
</feature>
<dbReference type="GO" id="GO:0005886">
    <property type="term" value="C:plasma membrane"/>
    <property type="evidence" value="ECO:0007669"/>
    <property type="project" value="UniProtKB-SubCell"/>
</dbReference>
<feature type="transmembrane region" description="Helical" evidence="7">
    <location>
        <begin position="12"/>
        <end position="30"/>
    </location>
</feature>
<feature type="transmembrane region" description="Helical" evidence="7">
    <location>
        <begin position="73"/>
        <end position="94"/>
    </location>
</feature>
<proteinExistence type="inferred from homology"/>
<dbReference type="PANTHER" id="PTHR30193">
    <property type="entry name" value="ABC TRANSPORTER PERMEASE PROTEIN"/>
    <property type="match status" value="1"/>
</dbReference>
<name>A0A7C1GUN9_9BACT</name>
<evidence type="ECO:0000256" key="5">
    <source>
        <dbReference type="ARBA" id="ARBA00022989"/>
    </source>
</evidence>
<evidence type="ECO:0000256" key="7">
    <source>
        <dbReference type="RuleBase" id="RU363032"/>
    </source>
</evidence>
<evidence type="ECO:0000256" key="3">
    <source>
        <dbReference type="ARBA" id="ARBA00022475"/>
    </source>
</evidence>
<comment type="caution">
    <text evidence="9">The sequence shown here is derived from an EMBL/GenBank/DDBJ whole genome shotgun (WGS) entry which is preliminary data.</text>
</comment>
<accession>A0A7C1GUN9</accession>
<feature type="transmembrane region" description="Helical" evidence="7">
    <location>
        <begin position="156"/>
        <end position="182"/>
    </location>
</feature>
<evidence type="ECO:0000256" key="1">
    <source>
        <dbReference type="ARBA" id="ARBA00004651"/>
    </source>
</evidence>
<organism evidence="9">
    <name type="scientific">Mesotoga infera</name>
    <dbReference type="NCBI Taxonomy" id="1236046"/>
    <lineage>
        <taxon>Bacteria</taxon>
        <taxon>Thermotogati</taxon>
        <taxon>Thermotogota</taxon>
        <taxon>Thermotogae</taxon>
        <taxon>Kosmotogales</taxon>
        <taxon>Kosmotogaceae</taxon>
        <taxon>Mesotoga</taxon>
    </lineage>
</organism>
<keyword evidence="4 7" id="KW-0812">Transmembrane</keyword>
<sequence length="294" mass="33789">MKTKLYRGYQPFLFLLPALVFIAIFTYYPIGYSVYYSLHSQNLFSPQPSFTGLSNYMMMMKDPIFWTVVWNNVIYGVFTIFPTMIMALLLAILIDESKRFKAFFQLGLFYPLLIPMAAAAMIWVFMLDANLGIINKALRIFGLPEPGWLGSDKSSLWALIIMAIWKNLGYYMLIFLAGLQSIPKYLYEAAEIEGAGWFRKHLTITIPLVSPSTIFVFIVSVIQSFKVFTQIHLMTKGGPGYSSNVLVYYIYENAFRYWDIGMASALTSVLIIFLLFLVVLIFGFFSRRVHYSLT</sequence>
<feature type="transmembrane region" description="Helical" evidence="7">
    <location>
        <begin position="106"/>
        <end position="126"/>
    </location>
</feature>
<dbReference type="CDD" id="cd06261">
    <property type="entry name" value="TM_PBP2"/>
    <property type="match status" value="1"/>
</dbReference>
<dbReference type="AlphaFoldDB" id="A0A7C1GUN9"/>
<dbReference type="InterPro" id="IPR051393">
    <property type="entry name" value="ABC_transporter_permease"/>
</dbReference>
<protein>
    <submittedName>
        <fullName evidence="9">Sugar ABC transporter permease</fullName>
    </submittedName>
</protein>
<feature type="transmembrane region" description="Helical" evidence="7">
    <location>
        <begin position="260"/>
        <end position="285"/>
    </location>
</feature>
<reference evidence="9" key="1">
    <citation type="journal article" date="2020" name="mSystems">
        <title>Genome- and Community-Level Interaction Insights into Carbon Utilization and Element Cycling Functions of Hydrothermarchaeota in Hydrothermal Sediment.</title>
        <authorList>
            <person name="Zhou Z."/>
            <person name="Liu Y."/>
            <person name="Xu W."/>
            <person name="Pan J."/>
            <person name="Luo Z.H."/>
            <person name="Li M."/>
        </authorList>
    </citation>
    <scope>NUCLEOTIDE SEQUENCE [LARGE SCALE GENOMIC DNA]</scope>
    <source>
        <strain evidence="9">SpSt-1179</strain>
    </source>
</reference>
<keyword evidence="6 7" id="KW-0472">Membrane</keyword>
<evidence type="ECO:0000313" key="9">
    <source>
        <dbReference type="EMBL" id="HDP78860.1"/>
    </source>
</evidence>